<feature type="region of interest" description="Disordered" evidence="1">
    <location>
        <begin position="144"/>
        <end position="167"/>
    </location>
</feature>
<comment type="caution">
    <text evidence="2">The sequence shown here is derived from an EMBL/GenBank/DDBJ whole genome shotgun (WGS) entry which is preliminary data.</text>
</comment>
<evidence type="ECO:0000313" key="2">
    <source>
        <dbReference type="EMBL" id="KAL3509797.1"/>
    </source>
</evidence>
<dbReference type="AlphaFoldDB" id="A0ABD2YU85"/>
<evidence type="ECO:0008006" key="4">
    <source>
        <dbReference type="Google" id="ProtNLM"/>
    </source>
</evidence>
<evidence type="ECO:0000313" key="3">
    <source>
        <dbReference type="Proteomes" id="UP001630127"/>
    </source>
</evidence>
<dbReference type="EMBL" id="JBJUIK010000012">
    <property type="protein sequence ID" value="KAL3509797.1"/>
    <property type="molecule type" value="Genomic_DNA"/>
</dbReference>
<feature type="compositionally biased region" description="Polar residues" evidence="1">
    <location>
        <begin position="157"/>
        <end position="167"/>
    </location>
</feature>
<dbReference type="Proteomes" id="UP001630127">
    <property type="component" value="Unassembled WGS sequence"/>
</dbReference>
<sequence length="167" mass="19206">MEVIQKGLLWNQEIKSCSNQVNCERILTTQDYRVGRDKIEWDEFTAAIWERFGKIGQLDVVEKLNKLQLTATVLAYQESFEELRLETQDIGTVLKQGAKTIYLSARPWDLRTRAYPSMKGTPVPHYCSNYMEALHDGISLHNKDRSSKPKISYGVENHNSSSVKMAH</sequence>
<accession>A0ABD2YU85</accession>
<keyword evidence="3" id="KW-1185">Reference proteome</keyword>
<name>A0ABD2YU85_9GENT</name>
<gene>
    <name evidence="2" type="ORF">ACH5RR_029198</name>
</gene>
<organism evidence="2 3">
    <name type="scientific">Cinchona calisaya</name>
    <dbReference type="NCBI Taxonomy" id="153742"/>
    <lineage>
        <taxon>Eukaryota</taxon>
        <taxon>Viridiplantae</taxon>
        <taxon>Streptophyta</taxon>
        <taxon>Embryophyta</taxon>
        <taxon>Tracheophyta</taxon>
        <taxon>Spermatophyta</taxon>
        <taxon>Magnoliopsida</taxon>
        <taxon>eudicotyledons</taxon>
        <taxon>Gunneridae</taxon>
        <taxon>Pentapetalae</taxon>
        <taxon>asterids</taxon>
        <taxon>lamiids</taxon>
        <taxon>Gentianales</taxon>
        <taxon>Rubiaceae</taxon>
        <taxon>Cinchonoideae</taxon>
        <taxon>Cinchoneae</taxon>
        <taxon>Cinchona</taxon>
    </lineage>
</organism>
<evidence type="ECO:0000256" key="1">
    <source>
        <dbReference type="SAM" id="MobiDB-lite"/>
    </source>
</evidence>
<protein>
    <recommendedName>
        <fullName evidence="4">Retrotransposon gag domain-containing protein</fullName>
    </recommendedName>
</protein>
<reference evidence="2 3" key="1">
    <citation type="submission" date="2024-11" db="EMBL/GenBank/DDBJ databases">
        <title>A near-complete genome assembly of Cinchona calisaya.</title>
        <authorList>
            <person name="Lian D.C."/>
            <person name="Zhao X.W."/>
            <person name="Wei L."/>
        </authorList>
    </citation>
    <scope>NUCLEOTIDE SEQUENCE [LARGE SCALE GENOMIC DNA]</scope>
    <source>
        <tissue evidence="2">Nenye</tissue>
    </source>
</reference>
<proteinExistence type="predicted"/>